<dbReference type="Pfam" id="PF00175">
    <property type="entry name" value="NAD_binding_1"/>
    <property type="match status" value="1"/>
</dbReference>
<evidence type="ECO:0000313" key="3">
    <source>
        <dbReference type="EMBL" id="KFN45786.1"/>
    </source>
</evidence>
<dbReference type="PANTHER" id="PTHR47354:SF3">
    <property type="entry name" value="OXIDOREDUCTASE-RELATED"/>
    <property type="match status" value="1"/>
</dbReference>
<evidence type="ECO:0000259" key="2">
    <source>
        <dbReference type="PROSITE" id="PS51384"/>
    </source>
</evidence>
<dbReference type="SUPFAM" id="SSF63380">
    <property type="entry name" value="Riboflavin synthase domain-like"/>
    <property type="match status" value="1"/>
</dbReference>
<dbReference type="CDD" id="cd06216">
    <property type="entry name" value="FNR_iron_sulfur_binding_2"/>
    <property type="match status" value="1"/>
</dbReference>
<dbReference type="InterPro" id="IPR036010">
    <property type="entry name" value="2Fe-2S_ferredoxin-like_sf"/>
</dbReference>
<reference evidence="3 4" key="1">
    <citation type="submission" date="2013-09" db="EMBL/GenBank/DDBJ databases">
        <title>Genome sequencing of Arenimonas metalli.</title>
        <authorList>
            <person name="Chen F."/>
            <person name="Wang G."/>
        </authorList>
    </citation>
    <scope>NUCLEOTIDE SEQUENCE [LARGE SCALE GENOMIC DNA]</scope>
    <source>
        <strain evidence="3 4">CF5-1</strain>
    </source>
</reference>
<dbReference type="Gene3D" id="3.40.50.80">
    <property type="entry name" value="Nucleotide-binding domain of ferredoxin-NADP reductase (FNR) module"/>
    <property type="match status" value="1"/>
</dbReference>
<protein>
    <recommendedName>
        <fullName evidence="5">FAD-binding FR-type domain-containing protein</fullName>
    </recommendedName>
</protein>
<dbReference type="InterPro" id="IPR001433">
    <property type="entry name" value="OxRdtase_FAD/NAD-bd"/>
</dbReference>
<dbReference type="InterPro" id="IPR012675">
    <property type="entry name" value="Beta-grasp_dom_sf"/>
</dbReference>
<sequence>MRPDPLPVPAPTRSSGRRARAPFVSPALFDFWAQRLSPTWSWDRPLARIVARERAASDAVNLVLRPNRHFRGFRPGQHVNLGVEVDGRRLVRSYSPSAPAAADGSFRITVKAIEGGKVSRFLHEHAKVGDVVTLGEAFGELALPADGRNPRLLLAAGSGITPMMAIFAALAAQPDPAPTTLLYSTRTRDQRCFVDELRAIAAATPALQVRFLLTRDRAAAGDEAAGRLDAVQLAPWLDASAHVLACGPAGFVETAAALIATRAASFAAESFSPPVFESTDTGTVELTLARSGRTLAVPRGQPLLDALEAAGLSPAHGCRRGLCNSCACGKSAGSTRHLLTGELEHEPVSALRLCVSSARSDLVLDL</sequence>
<dbReference type="InterPro" id="IPR039261">
    <property type="entry name" value="FNR_nucleotide-bd"/>
</dbReference>
<dbReference type="SUPFAM" id="SSF52343">
    <property type="entry name" value="Ferredoxin reductase-like, C-terminal NADP-linked domain"/>
    <property type="match status" value="1"/>
</dbReference>
<dbReference type="Pfam" id="PF00970">
    <property type="entry name" value="FAD_binding_6"/>
    <property type="match status" value="1"/>
</dbReference>
<feature type="domain" description="2Fe-2S ferredoxin-type" evidence="1">
    <location>
        <begin position="282"/>
        <end position="366"/>
    </location>
</feature>
<accession>A0A091B263</accession>
<dbReference type="Pfam" id="PF00111">
    <property type="entry name" value="Fer2"/>
    <property type="match status" value="1"/>
</dbReference>
<feature type="domain" description="FAD-binding FR-type" evidence="2">
    <location>
        <begin position="42"/>
        <end position="144"/>
    </location>
</feature>
<dbReference type="SUPFAM" id="SSF54292">
    <property type="entry name" value="2Fe-2S ferredoxin-like"/>
    <property type="match status" value="1"/>
</dbReference>
<dbReference type="PRINTS" id="PR00406">
    <property type="entry name" value="CYTB5RDTASE"/>
</dbReference>
<dbReference type="GO" id="GO:0051536">
    <property type="term" value="F:iron-sulfur cluster binding"/>
    <property type="evidence" value="ECO:0007669"/>
    <property type="project" value="InterPro"/>
</dbReference>
<proteinExistence type="predicted"/>
<dbReference type="InterPro" id="IPR017938">
    <property type="entry name" value="Riboflavin_synthase-like_b-brl"/>
</dbReference>
<dbReference type="eggNOG" id="COG1018">
    <property type="taxonomic scope" value="Bacteria"/>
</dbReference>
<evidence type="ECO:0000313" key="4">
    <source>
        <dbReference type="Proteomes" id="UP000029393"/>
    </source>
</evidence>
<dbReference type="InterPro" id="IPR001041">
    <property type="entry name" value="2Fe-2S_ferredoxin-type"/>
</dbReference>
<name>A0A091B263_9GAMM</name>
<dbReference type="EMBL" id="AVCK01000023">
    <property type="protein sequence ID" value="KFN45786.1"/>
    <property type="molecule type" value="Genomic_DNA"/>
</dbReference>
<dbReference type="Proteomes" id="UP000029393">
    <property type="component" value="Unassembled WGS sequence"/>
</dbReference>
<evidence type="ECO:0000259" key="1">
    <source>
        <dbReference type="PROSITE" id="PS51085"/>
    </source>
</evidence>
<dbReference type="RefSeq" id="WP_034212862.1">
    <property type="nucleotide sequence ID" value="NZ_AVCK01000023.1"/>
</dbReference>
<dbReference type="PROSITE" id="PS51085">
    <property type="entry name" value="2FE2S_FER_2"/>
    <property type="match status" value="1"/>
</dbReference>
<dbReference type="InterPro" id="IPR050415">
    <property type="entry name" value="MRET"/>
</dbReference>
<dbReference type="InterPro" id="IPR008333">
    <property type="entry name" value="Cbr1-like_FAD-bd_dom"/>
</dbReference>
<dbReference type="PATRIC" id="fig|1384056.3.peg.1738"/>
<gene>
    <name evidence="3" type="ORF">N787_12045</name>
</gene>
<dbReference type="STRING" id="1384056.N787_12045"/>
<dbReference type="CDD" id="cd00207">
    <property type="entry name" value="fer2"/>
    <property type="match status" value="1"/>
</dbReference>
<organism evidence="3 4">
    <name type="scientific">Arenimonas metalli CF5-1</name>
    <dbReference type="NCBI Taxonomy" id="1384056"/>
    <lineage>
        <taxon>Bacteria</taxon>
        <taxon>Pseudomonadati</taxon>
        <taxon>Pseudomonadota</taxon>
        <taxon>Gammaproteobacteria</taxon>
        <taxon>Lysobacterales</taxon>
        <taxon>Lysobacteraceae</taxon>
        <taxon>Arenimonas</taxon>
    </lineage>
</organism>
<dbReference type="PANTHER" id="PTHR47354">
    <property type="entry name" value="NADH OXIDOREDUCTASE HCR"/>
    <property type="match status" value="1"/>
</dbReference>
<dbReference type="GO" id="GO:0016491">
    <property type="term" value="F:oxidoreductase activity"/>
    <property type="evidence" value="ECO:0007669"/>
    <property type="project" value="InterPro"/>
</dbReference>
<dbReference type="Gene3D" id="2.40.30.10">
    <property type="entry name" value="Translation factors"/>
    <property type="match status" value="1"/>
</dbReference>
<evidence type="ECO:0008006" key="5">
    <source>
        <dbReference type="Google" id="ProtNLM"/>
    </source>
</evidence>
<keyword evidence="4" id="KW-1185">Reference proteome</keyword>
<dbReference type="Gene3D" id="3.10.20.30">
    <property type="match status" value="1"/>
</dbReference>
<dbReference type="InterPro" id="IPR017927">
    <property type="entry name" value="FAD-bd_FR_type"/>
</dbReference>
<dbReference type="OrthoDB" id="9796486at2"/>
<dbReference type="PROSITE" id="PS51384">
    <property type="entry name" value="FAD_FR"/>
    <property type="match status" value="1"/>
</dbReference>
<comment type="caution">
    <text evidence="3">The sequence shown here is derived from an EMBL/GenBank/DDBJ whole genome shotgun (WGS) entry which is preliminary data.</text>
</comment>
<dbReference type="AlphaFoldDB" id="A0A091B263"/>